<reference evidence="3 4" key="1">
    <citation type="submission" date="2020-08" db="EMBL/GenBank/DDBJ databases">
        <title>Sequencing the genomes of 1000 actinobacteria strains.</title>
        <authorList>
            <person name="Klenk H.-P."/>
        </authorList>
    </citation>
    <scope>NUCLEOTIDE SEQUENCE [LARGE SCALE GENOMIC DNA]</scope>
    <source>
        <strain evidence="3 4">DSM 43675</strain>
    </source>
</reference>
<evidence type="ECO:0008006" key="5">
    <source>
        <dbReference type="Google" id="ProtNLM"/>
    </source>
</evidence>
<feature type="compositionally biased region" description="Basic and acidic residues" evidence="1">
    <location>
        <begin position="1"/>
        <end position="10"/>
    </location>
</feature>
<evidence type="ECO:0000256" key="2">
    <source>
        <dbReference type="SAM" id="Phobius"/>
    </source>
</evidence>
<protein>
    <recommendedName>
        <fullName evidence="5">CDP-alcohol phosphatidyltransferase family protein</fullName>
    </recommendedName>
</protein>
<dbReference type="EMBL" id="JACHMQ010000001">
    <property type="protein sequence ID" value="MBB6397664.1"/>
    <property type="molecule type" value="Genomic_DNA"/>
</dbReference>
<accession>A0A7X0G1U3</accession>
<evidence type="ECO:0000313" key="3">
    <source>
        <dbReference type="EMBL" id="MBB6397664.1"/>
    </source>
</evidence>
<evidence type="ECO:0000313" key="4">
    <source>
        <dbReference type="Proteomes" id="UP000546324"/>
    </source>
</evidence>
<keyword evidence="4" id="KW-1185">Reference proteome</keyword>
<name>A0A7X0G1U3_9ACTN</name>
<dbReference type="RefSeq" id="WP_185028137.1">
    <property type="nucleotide sequence ID" value="NZ_JACHMQ010000001.1"/>
</dbReference>
<feature type="region of interest" description="Disordered" evidence="1">
    <location>
        <begin position="1"/>
        <end position="20"/>
    </location>
</feature>
<evidence type="ECO:0000256" key="1">
    <source>
        <dbReference type="SAM" id="MobiDB-lite"/>
    </source>
</evidence>
<keyword evidence="2" id="KW-0472">Membrane</keyword>
<feature type="transmembrane region" description="Helical" evidence="2">
    <location>
        <begin position="79"/>
        <end position="98"/>
    </location>
</feature>
<organism evidence="3 4">
    <name type="scientific">Actinomadura coerulea</name>
    <dbReference type="NCBI Taxonomy" id="46159"/>
    <lineage>
        <taxon>Bacteria</taxon>
        <taxon>Bacillati</taxon>
        <taxon>Actinomycetota</taxon>
        <taxon>Actinomycetes</taxon>
        <taxon>Streptosporangiales</taxon>
        <taxon>Thermomonosporaceae</taxon>
        <taxon>Actinomadura</taxon>
    </lineage>
</organism>
<dbReference type="InterPro" id="IPR043130">
    <property type="entry name" value="CDP-OH_PTrfase_TM_dom"/>
</dbReference>
<feature type="transmembrane region" description="Helical" evidence="2">
    <location>
        <begin position="104"/>
        <end position="125"/>
    </location>
</feature>
<dbReference type="Proteomes" id="UP000546324">
    <property type="component" value="Unassembled WGS sequence"/>
</dbReference>
<comment type="caution">
    <text evidence="3">The sequence shown here is derived from an EMBL/GenBank/DDBJ whole genome shotgun (WGS) entry which is preliminary data.</text>
</comment>
<keyword evidence="2" id="KW-0812">Transmembrane</keyword>
<gene>
    <name evidence="3" type="ORF">BKA00_004578</name>
</gene>
<dbReference type="Gene3D" id="1.20.120.1760">
    <property type="match status" value="1"/>
</dbReference>
<dbReference type="AlphaFoldDB" id="A0A7X0G1U3"/>
<proteinExistence type="predicted"/>
<feature type="transmembrane region" description="Helical" evidence="2">
    <location>
        <begin position="235"/>
        <end position="255"/>
    </location>
</feature>
<feature type="transmembrane region" description="Helical" evidence="2">
    <location>
        <begin position="137"/>
        <end position="157"/>
    </location>
</feature>
<sequence length="260" mass="26213">MDQAPARERPVTLNVPDHPAITRPDREAADAVDTVHAADARDALPHGRAEPGGLVAAYVTGPCAAVVARWAGERGITSGAVSASSLALAGLAAVWFSAGARGGLVAGAPLLAASLVLGQAGAGLARRANPFALRPDAVLDRVGELAVYAGLAAGAAAPGQSAWWLAVGAAALLSVRHTVSASYAAGRHARRPSRRGRSRRGGVARRAAESLRLPFGERFALIALTAALTDARLTFAALLAWGSAAAALTLGVRVARSPAA</sequence>
<keyword evidence="2" id="KW-1133">Transmembrane helix</keyword>